<name>A0A2S5EB96_9BACT</name>
<dbReference type="EMBL" id="JALY01000243">
    <property type="protein sequence ID" value="POZ90404.1"/>
    <property type="molecule type" value="Genomic_DNA"/>
</dbReference>
<comment type="similarity">
    <text evidence="1">Belongs to the bacterial secretin family.</text>
</comment>
<sequence length="159" mass="18130">MYEKNETANLVTKQVVNVLPGEPALLSLKNSESIVFTTYRNEFRNIESGIEIEMTPTMMNQILQLSFKTKTSNLMEVTRDSYLLSESELETKINLNPNEILLIADLDLSQLYSKSGGTPLLKDLPFFRFLFGDNQNKDESKRMMIFLTASSTFQGVDQK</sequence>
<evidence type="ECO:0000313" key="4">
    <source>
        <dbReference type="Proteomes" id="UP000236950"/>
    </source>
</evidence>
<dbReference type="AlphaFoldDB" id="A0A2S5EB96"/>
<protein>
    <recommendedName>
        <fullName evidence="2">Type II/III secretion system secretin-like domain-containing protein</fullName>
    </recommendedName>
</protein>
<evidence type="ECO:0000256" key="1">
    <source>
        <dbReference type="RuleBase" id="RU004003"/>
    </source>
</evidence>
<keyword evidence="4" id="KW-1185">Reference proteome</keyword>
<dbReference type="InterPro" id="IPR004846">
    <property type="entry name" value="T2SS/T3SS_dom"/>
</dbReference>
<comment type="caution">
    <text evidence="3">The sequence shown here is derived from an EMBL/GenBank/DDBJ whole genome shotgun (WGS) entry which is preliminary data.</text>
</comment>
<dbReference type="Pfam" id="PF00263">
    <property type="entry name" value="Secretin"/>
    <property type="match status" value="1"/>
</dbReference>
<evidence type="ECO:0000313" key="3">
    <source>
        <dbReference type="EMBL" id="POZ90404.1"/>
    </source>
</evidence>
<reference evidence="3 4" key="1">
    <citation type="submission" date="2014-01" db="EMBL/GenBank/DDBJ databases">
        <title>Comparative genomics of Petrotoga.</title>
        <authorList>
            <person name="Chow K."/>
            <person name="Charchuk R."/>
            <person name="Nesbo C.L."/>
        </authorList>
    </citation>
    <scope>NUCLEOTIDE SEQUENCE [LARGE SCALE GENOMIC DNA]</scope>
    <source>
        <strain evidence="3 4">DSM 16923</strain>
    </source>
</reference>
<feature type="domain" description="Type II/III secretion system secretin-like" evidence="2">
    <location>
        <begin position="2"/>
        <end position="149"/>
    </location>
</feature>
<proteinExistence type="inferred from homology"/>
<accession>A0A2S5EB96</accession>
<evidence type="ECO:0000259" key="2">
    <source>
        <dbReference type="Pfam" id="PF00263"/>
    </source>
</evidence>
<dbReference type="RefSeq" id="WP_103899130.1">
    <property type="nucleotide sequence ID" value="NZ_JALY01000243.1"/>
</dbReference>
<dbReference type="GO" id="GO:0009306">
    <property type="term" value="P:protein secretion"/>
    <property type="evidence" value="ECO:0007669"/>
    <property type="project" value="InterPro"/>
</dbReference>
<organism evidence="3 4">
    <name type="scientific">Petrotoga halophila DSM 16923</name>
    <dbReference type="NCBI Taxonomy" id="1122953"/>
    <lineage>
        <taxon>Bacteria</taxon>
        <taxon>Thermotogati</taxon>
        <taxon>Thermotogota</taxon>
        <taxon>Thermotogae</taxon>
        <taxon>Petrotogales</taxon>
        <taxon>Petrotogaceae</taxon>
        <taxon>Petrotoga</taxon>
    </lineage>
</organism>
<gene>
    <name evidence="3" type="ORF">AA81_11535</name>
</gene>
<dbReference type="Proteomes" id="UP000236950">
    <property type="component" value="Unassembled WGS sequence"/>
</dbReference>